<dbReference type="RefSeq" id="WP_243131653.1">
    <property type="nucleotide sequence ID" value="NZ_VNHM01000006.1"/>
</dbReference>
<dbReference type="EMBL" id="VNHM01000006">
    <property type="protein sequence ID" value="TYO95988.1"/>
    <property type="molecule type" value="Genomic_DNA"/>
</dbReference>
<dbReference type="InterPro" id="IPR006067">
    <property type="entry name" value="NO2/SO3_Rdtase_4Fe4S_dom"/>
</dbReference>
<dbReference type="Gene3D" id="3.30.413.10">
    <property type="entry name" value="Sulfite Reductase Hemoprotein, domain 1"/>
    <property type="match status" value="1"/>
</dbReference>
<evidence type="ECO:0000259" key="4">
    <source>
        <dbReference type="PROSITE" id="PS51379"/>
    </source>
</evidence>
<dbReference type="AlphaFoldDB" id="A0A5S4ZSY2"/>
<dbReference type="SUPFAM" id="SSF56014">
    <property type="entry name" value="Nitrite and sulphite reductase 4Fe-4S domain-like"/>
    <property type="match status" value="1"/>
</dbReference>
<sequence>MKYAQGKVGRISLFIINKCKACPNRVADLERLENKLQQVMMDRDFNTRLGAKLDKGRPLHHQMFHLALAGCPNSCSQPQIKDFGVQGQARPEVGESCDKCGACIEACMEAAISIGEDKASIDRNLCLNCGQCSRACPTGALQIGRAGYRVLVGGKLGRHPRLASELLAMATENQVVEALEHCVELFINEGRPGERFGSVIERTAKMPS</sequence>
<evidence type="ECO:0000256" key="2">
    <source>
        <dbReference type="ARBA" id="ARBA00023004"/>
    </source>
</evidence>
<evidence type="ECO:0000256" key="1">
    <source>
        <dbReference type="ARBA" id="ARBA00022723"/>
    </source>
</evidence>
<feature type="domain" description="4Fe-4S ferredoxin-type" evidence="4">
    <location>
        <begin position="89"/>
        <end position="116"/>
    </location>
</feature>
<dbReference type="InterPro" id="IPR017900">
    <property type="entry name" value="4Fe4S_Fe_S_CS"/>
</dbReference>
<reference evidence="5 6" key="1">
    <citation type="submission" date="2019-07" db="EMBL/GenBank/DDBJ databases">
        <title>Genomic Encyclopedia of Type Strains, Phase I: the one thousand microbial genomes (KMG-I) project.</title>
        <authorList>
            <person name="Kyrpides N."/>
        </authorList>
    </citation>
    <scope>NUCLEOTIDE SEQUENCE [LARGE SCALE GENOMIC DNA]</scope>
    <source>
        <strain evidence="5 6">DSM 6562</strain>
    </source>
</reference>
<dbReference type="Proteomes" id="UP000323166">
    <property type="component" value="Unassembled WGS sequence"/>
</dbReference>
<gene>
    <name evidence="5" type="ORF">LX24_01378</name>
</gene>
<dbReference type="GO" id="GO:0020037">
    <property type="term" value="F:heme binding"/>
    <property type="evidence" value="ECO:0007669"/>
    <property type="project" value="InterPro"/>
</dbReference>
<dbReference type="PROSITE" id="PS00198">
    <property type="entry name" value="4FE4S_FER_1"/>
    <property type="match status" value="1"/>
</dbReference>
<proteinExistence type="predicted"/>
<dbReference type="PROSITE" id="PS51379">
    <property type="entry name" value="4FE4S_FER_2"/>
    <property type="match status" value="2"/>
</dbReference>
<feature type="domain" description="4Fe-4S ferredoxin-type" evidence="4">
    <location>
        <begin position="117"/>
        <end position="146"/>
    </location>
</feature>
<keyword evidence="3" id="KW-0411">Iron-sulfur</keyword>
<name>A0A5S4ZSY2_9FIRM</name>
<dbReference type="Pfam" id="PF01077">
    <property type="entry name" value="NIR_SIR"/>
    <property type="match status" value="1"/>
</dbReference>
<dbReference type="Pfam" id="PF00037">
    <property type="entry name" value="Fer4"/>
    <property type="match status" value="1"/>
</dbReference>
<keyword evidence="1" id="KW-0479">Metal-binding</keyword>
<dbReference type="Gene3D" id="3.30.70.20">
    <property type="match status" value="1"/>
</dbReference>
<dbReference type="GO" id="GO:0051536">
    <property type="term" value="F:iron-sulfur cluster binding"/>
    <property type="evidence" value="ECO:0007669"/>
    <property type="project" value="UniProtKB-KW"/>
</dbReference>
<dbReference type="GO" id="GO:0016491">
    <property type="term" value="F:oxidoreductase activity"/>
    <property type="evidence" value="ECO:0007669"/>
    <property type="project" value="InterPro"/>
</dbReference>
<keyword evidence="6" id="KW-1185">Reference proteome</keyword>
<dbReference type="SUPFAM" id="SSF54862">
    <property type="entry name" value="4Fe-4S ferredoxins"/>
    <property type="match status" value="1"/>
</dbReference>
<evidence type="ECO:0000313" key="5">
    <source>
        <dbReference type="EMBL" id="TYO95988.1"/>
    </source>
</evidence>
<evidence type="ECO:0000313" key="6">
    <source>
        <dbReference type="Proteomes" id="UP000323166"/>
    </source>
</evidence>
<evidence type="ECO:0000256" key="3">
    <source>
        <dbReference type="ARBA" id="ARBA00023014"/>
    </source>
</evidence>
<accession>A0A5S4ZSY2</accession>
<dbReference type="InterPro" id="IPR045854">
    <property type="entry name" value="NO2/SO3_Rdtase_4Fe4S_sf"/>
</dbReference>
<comment type="caution">
    <text evidence="5">The sequence shown here is derived from an EMBL/GenBank/DDBJ whole genome shotgun (WGS) entry which is preliminary data.</text>
</comment>
<organism evidence="5 6">
    <name type="scientific">Desulfallas thermosapovorans DSM 6562</name>
    <dbReference type="NCBI Taxonomy" id="1121431"/>
    <lineage>
        <taxon>Bacteria</taxon>
        <taxon>Bacillati</taxon>
        <taxon>Bacillota</taxon>
        <taxon>Clostridia</taxon>
        <taxon>Eubacteriales</taxon>
        <taxon>Desulfallaceae</taxon>
        <taxon>Desulfallas</taxon>
    </lineage>
</organism>
<keyword evidence="2" id="KW-0408">Iron</keyword>
<dbReference type="GO" id="GO:0046872">
    <property type="term" value="F:metal ion binding"/>
    <property type="evidence" value="ECO:0007669"/>
    <property type="project" value="UniProtKB-KW"/>
</dbReference>
<protein>
    <submittedName>
        <fullName evidence="5">4Fe-4S dicluster protein</fullName>
    </submittedName>
</protein>
<dbReference type="InterPro" id="IPR017896">
    <property type="entry name" value="4Fe4S_Fe-S-bd"/>
</dbReference>